<dbReference type="InterPro" id="IPR001041">
    <property type="entry name" value="2Fe-2S_ferredoxin-type"/>
</dbReference>
<keyword evidence="7" id="KW-0408">Iron</keyword>
<keyword evidence="5" id="KW-0479">Metal-binding</keyword>
<dbReference type="InterPro" id="IPR017938">
    <property type="entry name" value="Riboflavin_synthase-like_b-brl"/>
</dbReference>
<dbReference type="PROSITE" id="PS00197">
    <property type="entry name" value="2FE2S_FER_1"/>
    <property type="match status" value="1"/>
</dbReference>
<gene>
    <name evidence="11" type="ORF">DDK22_35545</name>
</gene>
<dbReference type="PROSITE" id="PS51085">
    <property type="entry name" value="2FE2S_FER_2"/>
    <property type="match status" value="1"/>
</dbReference>
<dbReference type="GO" id="GO:0051537">
    <property type="term" value="F:2 iron, 2 sulfur cluster binding"/>
    <property type="evidence" value="ECO:0007669"/>
    <property type="project" value="UniProtKB-KW"/>
</dbReference>
<dbReference type="SUPFAM" id="SSF54292">
    <property type="entry name" value="2Fe-2S ferredoxin-like"/>
    <property type="match status" value="1"/>
</dbReference>
<evidence type="ECO:0000256" key="2">
    <source>
        <dbReference type="ARBA" id="ARBA00022630"/>
    </source>
</evidence>
<keyword evidence="4" id="KW-0001">2Fe-2S</keyword>
<dbReference type="CDD" id="cd00207">
    <property type="entry name" value="fer2"/>
    <property type="match status" value="1"/>
</dbReference>
<evidence type="ECO:0000259" key="10">
    <source>
        <dbReference type="PROSITE" id="PS51384"/>
    </source>
</evidence>
<evidence type="ECO:0000256" key="8">
    <source>
        <dbReference type="ARBA" id="ARBA00023014"/>
    </source>
</evidence>
<dbReference type="SUPFAM" id="SSF63380">
    <property type="entry name" value="Riboflavin synthase domain-like"/>
    <property type="match status" value="1"/>
</dbReference>
<dbReference type="InterPro" id="IPR006058">
    <property type="entry name" value="2Fe2S_fd_BS"/>
</dbReference>
<name>A0A367P7H6_CUPNE</name>
<comment type="caution">
    <text evidence="11">The sequence shown here is derived from an EMBL/GenBank/DDBJ whole genome shotgun (WGS) entry which is preliminary data.</text>
</comment>
<dbReference type="InterPro" id="IPR050415">
    <property type="entry name" value="MRET"/>
</dbReference>
<keyword evidence="2" id="KW-0285">Flavoprotein</keyword>
<evidence type="ECO:0000256" key="4">
    <source>
        <dbReference type="ARBA" id="ARBA00022714"/>
    </source>
</evidence>
<dbReference type="Gene3D" id="3.10.20.30">
    <property type="match status" value="1"/>
</dbReference>
<protein>
    <submittedName>
        <fullName evidence="11">Oxidoreductase</fullName>
    </submittedName>
</protein>
<dbReference type="InterPro" id="IPR054582">
    <property type="entry name" value="DmmA-like_N"/>
</dbReference>
<dbReference type="Gene3D" id="3.40.50.80">
    <property type="entry name" value="Nucleotide-binding domain of ferredoxin-NADP reductase (FNR) module"/>
    <property type="match status" value="1"/>
</dbReference>
<feature type="domain" description="FAD-binding FR-type" evidence="10">
    <location>
        <begin position="3"/>
        <end position="104"/>
    </location>
</feature>
<dbReference type="InterPro" id="IPR012675">
    <property type="entry name" value="Beta-grasp_dom_sf"/>
</dbReference>
<dbReference type="GO" id="GO:0046872">
    <property type="term" value="F:metal ion binding"/>
    <property type="evidence" value="ECO:0007669"/>
    <property type="project" value="UniProtKB-KW"/>
</dbReference>
<dbReference type="PROSITE" id="PS51384">
    <property type="entry name" value="FAD_FR"/>
    <property type="match status" value="1"/>
</dbReference>
<evidence type="ECO:0000313" key="11">
    <source>
        <dbReference type="EMBL" id="RCJ03800.1"/>
    </source>
</evidence>
<dbReference type="PRINTS" id="PR00409">
    <property type="entry name" value="PHDIOXRDTASE"/>
</dbReference>
<dbReference type="SUPFAM" id="SSF52343">
    <property type="entry name" value="Ferredoxin reductase-like, C-terminal NADP-linked domain"/>
    <property type="match status" value="1"/>
</dbReference>
<keyword evidence="6" id="KW-0560">Oxidoreductase</keyword>
<evidence type="ECO:0000259" key="9">
    <source>
        <dbReference type="PROSITE" id="PS51085"/>
    </source>
</evidence>
<dbReference type="InterPro" id="IPR017927">
    <property type="entry name" value="FAD-bd_FR_type"/>
</dbReference>
<evidence type="ECO:0000313" key="12">
    <source>
        <dbReference type="Proteomes" id="UP000253501"/>
    </source>
</evidence>
<dbReference type="Pfam" id="PF22290">
    <property type="entry name" value="DmmA-like_N"/>
    <property type="match status" value="1"/>
</dbReference>
<organism evidence="11 12">
    <name type="scientific">Cupriavidus necator</name>
    <name type="common">Alcaligenes eutrophus</name>
    <name type="synonym">Ralstonia eutropha</name>
    <dbReference type="NCBI Taxonomy" id="106590"/>
    <lineage>
        <taxon>Bacteria</taxon>
        <taxon>Pseudomonadati</taxon>
        <taxon>Pseudomonadota</taxon>
        <taxon>Betaproteobacteria</taxon>
        <taxon>Burkholderiales</taxon>
        <taxon>Burkholderiaceae</taxon>
        <taxon>Cupriavidus</taxon>
    </lineage>
</organism>
<evidence type="ECO:0000256" key="5">
    <source>
        <dbReference type="ARBA" id="ARBA00022723"/>
    </source>
</evidence>
<reference evidence="11 12" key="1">
    <citation type="submission" date="2018-04" db="EMBL/GenBank/DDBJ databases">
        <title>Cupriavidus necator CR12 genome sequencing and assembly.</title>
        <authorList>
            <person name="Ben Fekih I."/>
            <person name="Mazhar H.S."/>
            <person name="Bello S.K."/>
            <person name="Rensing C."/>
        </authorList>
    </citation>
    <scope>NUCLEOTIDE SEQUENCE [LARGE SCALE GENOMIC DNA]</scope>
    <source>
        <strain evidence="11 12">CR12</strain>
    </source>
</reference>
<dbReference type="CDD" id="cd06185">
    <property type="entry name" value="PDR_like"/>
    <property type="match status" value="1"/>
</dbReference>
<dbReference type="GO" id="GO:0016491">
    <property type="term" value="F:oxidoreductase activity"/>
    <property type="evidence" value="ECO:0007669"/>
    <property type="project" value="UniProtKB-KW"/>
</dbReference>
<dbReference type="InterPro" id="IPR036010">
    <property type="entry name" value="2Fe-2S_ferredoxin-like_sf"/>
</dbReference>
<dbReference type="InterPro" id="IPR039261">
    <property type="entry name" value="FNR_nucleotide-bd"/>
</dbReference>
<dbReference type="PANTHER" id="PTHR47354">
    <property type="entry name" value="NADH OXIDOREDUCTASE HCR"/>
    <property type="match status" value="1"/>
</dbReference>
<sequence>MATGKFPVSIRSISELADDIRAFELVDPTGMPLPAFSAGAHVDVHLPSGLIRQYSICSDPLDASRYVVAVLRDPAGRGGSVGMHQLTSGDHLLISAPRNHFPLAETSHHVFVAGGIGITPIRSMMNAALARGDTFQLYYCTRSPERTAFLEELRPLVQAGIAVVHHDDGNPANGLDLSAVLREQPAGAHLYYCGPSRFMDAVDASSTHWAPGTRHCERFSAPASRTSAPPATAEIPFEVCLARCGKTYTVPPGKTIVQILRENAVDVDVSCEEGYCGTCMTRYLDGEPIHSDSVLDEDDQQEFVMICCCRAKSKTLTLDL</sequence>
<evidence type="ECO:0000256" key="6">
    <source>
        <dbReference type="ARBA" id="ARBA00023002"/>
    </source>
</evidence>
<dbReference type="EMBL" id="QDHA01000125">
    <property type="protein sequence ID" value="RCJ03800.1"/>
    <property type="molecule type" value="Genomic_DNA"/>
</dbReference>
<keyword evidence="3" id="KW-0288">FMN</keyword>
<feature type="domain" description="2Fe-2S ferredoxin-type" evidence="9">
    <location>
        <begin position="237"/>
        <end position="320"/>
    </location>
</feature>
<dbReference type="Pfam" id="PF00111">
    <property type="entry name" value="Fer2"/>
    <property type="match status" value="1"/>
</dbReference>
<evidence type="ECO:0000256" key="1">
    <source>
        <dbReference type="ARBA" id="ARBA00001917"/>
    </source>
</evidence>
<dbReference type="AlphaFoldDB" id="A0A367P7H6"/>
<proteinExistence type="predicted"/>
<evidence type="ECO:0000256" key="3">
    <source>
        <dbReference type="ARBA" id="ARBA00022643"/>
    </source>
</evidence>
<accession>A0A367P7H6</accession>
<dbReference type="Gene3D" id="2.40.30.10">
    <property type="entry name" value="Translation factors"/>
    <property type="match status" value="1"/>
</dbReference>
<evidence type="ECO:0000256" key="7">
    <source>
        <dbReference type="ARBA" id="ARBA00023004"/>
    </source>
</evidence>
<keyword evidence="8" id="KW-0411">Iron-sulfur</keyword>
<dbReference type="Proteomes" id="UP000253501">
    <property type="component" value="Unassembled WGS sequence"/>
</dbReference>
<comment type="cofactor">
    <cofactor evidence="1">
        <name>FMN</name>
        <dbReference type="ChEBI" id="CHEBI:58210"/>
    </cofactor>
</comment>
<dbReference type="PANTHER" id="PTHR47354:SF1">
    <property type="entry name" value="CARNITINE MONOOXYGENASE REDUCTASE SUBUNIT"/>
    <property type="match status" value="1"/>
</dbReference>